<protein>
    <submittedName>
        <fullName evidence="1">Uncharacterized protein</fullName>
    </submittedName>
</protein>
<feature type="non-terminal residue" evidence="1">
    <location>
        <position position="103"/>
    </location>
</feature>
<dbReference type="EMBL" id="CAXKWB010171188">
    <property type="protein sequence ID" value="CAL4251645.1"/>
    <property type="molecule type" value="Genomic_DNA"/>
</dbReference>
<evidence type="ECO:0000313" key="2">
    <source>
        <dbReference type="Proteomes" id="UP001497623"/>
    </source>
</evidence>
<evidence type="ECO:0000313" key="1">
    <source>
        <dbReference type="EMBL" id="CAL4251645.1"/>
    </source>
</evidence>
<dbReference type="InterPro" id="IPR008929">
    <property type="entry name" value="Chondroitin_lyas"/>
</dbReference>
<comment type="caution">
    <text evidence="1">The sequence shown here is derived from an EMBL/GenBank/DDBJ whole genome shotgun (WGS) entry which is preliminary data.</text>
</comment>
<accession>A0AAV2SY63</accession>
<dbReference type="Gene3D" id="1.50.10.100">
    <property type="entry name" value="Chondroitin AC/alginate lyase"/>
    <property type="match status" value="1"/>
</dbReference>
<sequence length="103" mass="12093">SIIPYNNVFHTDRADGCLHQHNIRAGRTYSGYLDHDLGMLYTNNYGKELLKWTALLMTWYRNTRLDFNTDTVQGLYAAFLECHQWLFRGHVVEPTSIGRFITH</sequence>
<reference evidence="1 2" key="1">
    <citation type="submission" date="2024-05" db="EMBL/GenBank/DDBJ databases">
        <authorList>
            <person name="Wallberg A."/>
        </authorList>
    </citation>
    <scope>NUCLEOTIDE SEQUENCE [LARGE SCALE GENOMIC DNA]</scope>
</reference>
<proteinExistence type="predicted"/>
<dbReference type="SUPFAM" id="SSF48230">
    <property type="entry name" value="Chondroitin AC/alginate lyase"/>
    <property type="match status" value="1"/>
</dbReference>
<dbReference type="Proteomes" id="UP001497623">
    <property type="component" value="Unassembled WGS sequence"/>
</dbReference>
<dbReference type="AlphaFoldDB" id="A0AAV2SY63"/>
<feature type="non-terminal residue" evidence="1">
    <location>
        <position position="1"/>
    </location>
</feature>
<keyword evidence="2" id="KW-1185">Reference proteome</keyword>
<gene>
    <name evidence="1" type="ORF">MNOR_LOCUS41803</name>
</gene>
<name>A0AAV2SY63_MEGNR</name>
<organism evidence="1 2">
    <name type="scientific">Meganyctiphanes norvegica</name>
    <name type="common">Northern krill</name>
    <name type="synonym">Thysanopoda norvegica</name>
    <dbReference type="NCBI Taxonomy" id="48144"/>
    <lineage>
        <taxon>Eukaryota</taxon>
        <taxon>Metazoa</taxon>
        <taxon>Ecdysozoa</taxon>
        <taxon>Arthropoda</taxon>
        <taxon>Crustacea</taxon>
        <taxon>Multicrustacea</taxon>
        <taxon>Malacostraca</taxon>
        <taxon>Eumalacostraca</taxon>
        <taxon>Eucarida</taxon>
        <taxon>Euphausiacea</taxon>
        <taxon>Euphausiidae</taxon>
        <taxon>Meganyctiphanes</taxon>
    </lineage>
</organism>